<dbReference type="EMBL" id="JANQDX010000001">
    <property type="protein sequence ID" value="KAL0928138.1"/>
    <property type="molecule type" value="Genomic_DNA"/>
</dbReference>
<organism evidence="2 3">
    <name type="scientific">Dendrobium thyrsiflorum</name>
    <name type="common">Pinecone-like raceme dendrobium</name>
    <name type="synonym">Orchid</name>
    <dbReference type="NCBI Taxonomy" id="117978"/>
    <lineage>
        <taxon>Eukaryota</taxon>
        <taxon>Viridiplantae</taxon>
        <taxon>Streptophyta</taxon>
        <taxon>Embryophyta</taxon>
        <taxon>Tracheophyta</taxon>
        <taxon>Spermatophyta</taxon>
        <taxon>Magnoliopsida</taxon>
        <taxon>Liliopsida</taxon>
        <taxon>Asparagales</taxon>
        <taxon>Orchidaceae</taxon>
        <taxon>Epidendroideae</taxon>
        <taxon>Malaxideae</taxon>
        <taxon>Dendrobiinae</taxon>
        <taxon>Dendrobium</taxon>
    </lineage>
</organism>
<reference evidence="2 3" key="1">
    <citation type="journal article" date="2024" name="Plant Biotechnol. J.">
        <title>Dendrobium thyrsiflorum genome and its molecular insights into genes involved in important horticultural traits.</title>
        <authorList>
            <person name="Chen B."/>
            <person name="Wang J.Y."/>
            <person name="Zheng P.J."/>
            <person name="Li K.L."/>
            <person name="Liang Y.M."/>
            <person name="Chen X.F."/>
            <person name="Zhang C."/>
            <person name="Zhao X."/>
            <person name="He X."/>
            <person name="Zhang G.Q."/>
            <person name="Liu Z.J."/>
            <person name="Xu Q."/>
        </authorList>
    </citation>
    <scope>NUCLEOTIDE SEQUENCE [LARGE SCALE GENOMIC DNA]</scope>
    <source>
        <strain evidence="2">GZMU011</strain>
    </source>
</reference>
<feature type="region of interest" description="Disordered" evidence="1">
    <location>
        <begin position="57"/>
        <end position="106"/>
    </location>
</feature>
<feature type="compositionally biased region" description="Basic and acidic residues" evidence="1">
    <location>
        <begin position="57"/>
        <end position="68"/>
    </location>
</feature>
<sequence>MLVKHRSQFTGFEARRWNSPNEWSCLDNACGEEEDSFLVGKEVHYYGSVRAYGDQRVGEHADGEKPLESELPTAPEQGGHKVGQSNVQEDPGIATSHQANKTITTPKNRKSEFVNLQNIIIPKAAVERLLFAELQHRDAVKTVVEVEKRAKGLCFRCKENDEDEDAAEEENDHLHLDVTEVSINSVVEFIPNHTMKVKGKIGHQKVVVPLPLLPPYKQYFMCQLRKVIGNHNPSATLSMT</sequence>
<proteinExistence type="predicted"/>
<comment type="caution">
    <text evidence="2">The sequence shown here is derived from an EMBL/GenBank/DDBJ whole genome shotgun (WGS) entry which is preliminary data.</text>
</comment>
<evidence type="ECO:0000313" key="3">
    <source>
        <dbReference type="Proteomes" id="UP001552299"/>
    </source>
</evidence>
<evidence type="ECO:0000256" key="1">
    <source>
        <dbReference type="SAM" id="MobiDB-lite"/>
    </source>
</evidence>
<dbReference type="AlphaFoldDB" id="A0ABD0W8A2"/>
<accession>A0ABD0W8A2</accession>
<feature type="compositionally biased region" description="Polar residues" evidence="1">
    <location>
        <begin position="95"/>
        <end position="106"/>
    </location>
</feature>
<protein>
    <submittedName>
        <fullName evidence="2">Uncharacterized protein</fullName>
    </submittedName>
</protein>
<evidence type="ECO:0000313" key="2">
    <source>
        <dbReference type="EMBL" id="KAL0928138.1"/>
    </source>
</evidence>
<gene>
    <name evidence="2" type="ORF">M5K25_000005</name>
</gene>
<keyword evidence="3" id="KW-1185">Reference proteome</keyword>
<dbReference type="Proteomes" id="UP001552299">
    <property type="component" value="Unassembled WGS sequence"/>
</dbReference>
<name>A0ABD0W8A2_DENTH</name>